<evidence type="ECO:0000313" key="3">
    <source>
        <dbReference type="Proteomes" id="UP000054279"/>
    </source>
</evidence>
<dbReference type="Proteomes" id="UP000054279">
    <property type="component" value="Unassembled WGS sequence"/>
</dbReference>
<dbReference type="EMBL" id="KN837515">
    <property type="protein sequence ID" value="KIJ24224.1"/>
    <property type="molecule type" value="Genomic_DNA"/>
</dbReference>
<evidence type="ECO:0000313" key="2">
    <source>
        <dbReference type="EMBL" id="KIJ24224.1"/>
    </source>
</evidence>
<evidence type="ECO:0000256" key="1">
    <source>
        <dbReference type="SAM" id="MobiDB-lite"/>
    </source>
</evidence>
<name>A0A0C9TQJ8_SPHS4</name>
<proteinExistence type="predicted"/>
<accession>A0A0C9TQJ8</accession>
<organism evidence="2 3">
    <name type="scientific">Sphaerobolus stellatus (strain SS14)</name>
    <dbReference type="NCBI Taxonomy" id="990650"/>
    <lineage>
        <taxon>Eukaryota</taxon>
        <taxon>Fungi</taxon>
        <taxon>Dikarya</taxon>
        <taxon>Basidiomycota</taxon>
        <taxon>Agaricomycotina</taxon>
        <taxon>Agaricomycetes</taxon>
        <taxon>Phallomycetidae</taxon>
        <taxon>Geastrales</taxon>
        <taxon>Sphaerobolaceae</taxon>
        <taxon>Sphaerobolus</taxon>
    </lineage>
</organism>
<sequence length="231" mass="26554">MSRLASFKGPSAPSQSPIRAQLPSNPSSPSRPTESTFHRKARTLLREIDNVTQTWDELVLIDGMRAAQSLVDTRTELDNELTTLPTGSLPPVGTVYLRIQLMEKRLTDLNALLSKLQRQFDKMVNLVDGMEALVFEAHKTKGWKWVHEEPLWCTWTLEKFATELPSILPAYQREMVELTELVDGLRSHDTPFERSRDILAKWVAQPHTRTKGWSEWEDLCSVEVERWDSNK</sequence>
<gene>
    <name evidence="2" type="ORF">M422DRAFT_62353</name>
</gene>
<protein>
    <submittedName>
        <fullName evidence="2">Uncharacterized protein</fullName>
    </submittedName>
</protein>
<reference evidence="2 3" key="1">
    <citation type="submission" date="2014-06" db="EMBL/GenBank/DDBJ databases">
        <title>Evolutionary Origins and Diversification of the Mycorrhizal Mutualists.</title>
        <authorList>
            <consortium name="DOE Joint Genome Institute"/>
            <consortium name="Mycorrhizal Genomics Consortium"/>
            <person name="Kohler A."/>
            <person name="Kuo A."/>
            <person name="Nagy L.G."/>
            <person name="Floudas D."/>
            <person name="Copeland A."/>
            <person name="Barry K.W."/>
            <person name="Cichocki N."/>
            <person name="Veneault-Fourrey C."/>
            <person name="LaButti K."/>
            <person name="Lindquist E.A."/>
            <person name="Lipzen A."/>
            <person name="Lundell T."/>
            <person name="Morin E."/>
            <person name="Murat C."/>
            <person name="Riley R."/>
            <person name="Ohm R."/>
            <person name="Sun H."/>
            <person name="Tunlid A."/>
            <person name="Henrissat B."/>
            <person name="Grigoriev I.V."/>
            <person name="Hibbett D.S."/>
            <person name="Martin F."/>
        </authorList>
    </citation>
    <scope>NUCLEOTIDE SEQUENCE [LARGE SCALE GENOMIC DNA]</scope>
    <source>
        <strain evidence="2 3">SS14</strain>
    </source>
</reference>
<keyword evidence="3" id="KW-1185">Reference proteome</keyword>
<dbReference type="AlphaFoldDB" id="A0A0C9TQJ8"/>
<feature type="region of interest" description="Disordered" evidence="1">
    <location>
        <begin position="1"/>
        <end position="37"/>
    </location>
</feature>
<dbReference type="OrthoDB" id="17066at2759"/>
<dbReference type="HOGENOM" id="CLU_089014_0_0_1"/>
<feature type="compositionally biased region" description="Polar residues" evidence="1">
    <location>
        <begin position="12"/>
        <end position="35"/>
    </location>
</feature>